<evidence type="ECO:0000256" key="2">
    <source>
        <dbReference type="ARBA" id="ARBA00008566"/>
    </source>
</evidence>
<comment type="similarity">
    <text evidence="2">Belongs to the tellurite-resistance/dicarboxylate transporter (TDT) family.</text>
</comment>
<sequence>MKAGLLSRRDVRFFNPGWFAATMGGSGFALVLFGAGLKELASWIMGLTAFIFLLTLLLWGTKLLLHPGQVWRDYHHPLLSQMQATFPLAFLLLGLGVDVVWGMRGLALGLALLGAVLVLLNSVLTGFLIFTRLRLPFEEANGTWFIPPVSALVVPMALAPMLKGLPWADEAYPFLWVFFGLGFVLFLWVGSTLFSRMYAHDRPAFQLLPSLWIALAPVGVGVLALEALLRAGSLDFAGAFYLEAAFWGLGAWWFLLALGVLLEDLFRHPASLWLRQAAQPGVWGLVFPLAAFTRATQHLAQALKSQAFALLAGGLLLLLTLFYLYALWGLARAFLKGEALMPPPGAKTGP</sequence>
<feature type="transmembrane region" description="Helical" evidence="8">
    <location>
        <begin position="109"/>
        <end position="130"/>
    </location>
</feature>
<dbReference type="EMBL" id="JPSL02000037">
    <property type="protein sequence ID" value="KGQ21414.2"/>
    <property type="molecule type" value="Genomic_DNA"/>
</dbReference>
<keyword evidence="6 8" id="KW-1133">Transmembrane helix</keyword>
<feature type="transmembrane region" description="Helical" evidence="8">
    <location>
        <begin position="245"/>
        <end position="265"/>
    </location>
</feature>
<proteinExistence type="inferred from homology"/>
<keyword evidence="4" id="KW-1003">Cell membrane</keyword>
<keyword evidence="5 8" id="KW-0812">Transmembrane</keyword>
<name>A0A0A2X846_THEFI</name>
<dbReference type="PANTHER" id="PTHR31686:SF1">
    <property type="entry name" value="SULFITE EFFLUX PUMP SSU1"/>
    <property type="match status" value="1"/>
</dbReference>
<feature type="transmembrane region" description="Helical" evidence="8">
    <location>
        <begin position="142"/>
        <end position="162"/>
    </location>
</feature>
<dbReference type="InterPro" id="IPR004695">
    <property type="entry name" value="SLAC1/Mae1/Ssu1/TehA"/>
</dbReference>
<dbReference type="PANTHER" id="PTHR31686">
    <property type="match status" value="1"/>
</dbReference>
<evidence type="ECO:0000256" key="4">
    <source>
        <dbReference type="ARBA" id="ARBA00022475"/>
    </source>
</evidence>
<dbReference type="Pfam" id="PF03595">
    <property type="entry name" value="SLAC1"/>
    <property type="match status" value="1"/>
</dbReference>
<comment type="caution">
    <text evidence="9">The sequence shown here is derived from an EMBL/GenBank/DDBJ whole genome shotgun (WGS) entry which is preliminary data.</text>
</comment>
<keyword evidence="7 8" id="KW-0472">Membrane</keyword>
<keyword evidence="3" id="KW-0813">Transport</keyword>
<comment type="subcellular location">
    <subcellularLocation>
        <location evidence="1">Cell membrane</location>
        <topology evidence="1">Multi-pass membrane protein</topology>
    </subcellularLocation>
</comment>
<gene>
    <name evidence="9" type="ORF">THFILI_02685</name>
</gene>
<feature type="transmembrane region" description="Helical" evidence="8">
    <location>
        <begin position="207"/>
        <end position="225"/>
    </location>
</feature>
<dbReference type="Proteomes" id="UP000030364">
    <property type="component" value="Unassembled WGS sequence"/>
</dbReference>
<dbReference type="GO" id="GO:0005886">
    <property type="term" value="C:plasma membrane"/>
    <property type="evidence" value="ECO:0007669"/>
    <property type="project" value="UniProtKB-SubCell"/>
</dbReference>
<feature type="transmembrane region" description="Helical" evidence="8">
    <location>
        <begin position="86"/>
        <end position="103"/>
    </location>
</feature>
<protein>
    <recommendedName>
        <fullName evidence="11">C4-dicarboxylate ABC transporter</fullName>
    </recommendedName>
</protein>
<feature type="transmembrane region" description="Helical" evidence="8">
    <location>
        <begin position="174"/>
        <end position="195"/>
    </location>
</feature>
<evidence type="ECO:0008006" key="11">
    <source>
        <dbReference type="Google" id="ProtNLM"/>
    </source>
</evidence>
<evidence type="ECO:0000256" key="5">
    <source>
        <dbReference type="ARBA" id="ARBA00022692"/>
    </source>
</evidence>
<dbReference type="InterPro" id="IPR038665">
    <property type="entry name" value="Voltage-dep_anion_channel_sf"/>
</dbReference>
<evidence type="ECO:0000256" key="7">
    <source>
        <dbReference type="ARBA" id="ARBA00023136"/>
    </source>
</evidence>
<organism evidence="9 10">
    <name type="scientific">Thermus filiformis</name>
    <dbReference type="NCBI Taxonomy" id="276"/>
    <lineage>
        <taxon>Bacteria</taxon>
        <taxon>Thermotogati</taxon>
        <taxon>Deinococcota</taxon>
        <taxon>Deinococci</taxon>
        <taxon>Thermales</taxon>
        <taxon>Thermaceae</taxon>
        <taxon>Thermus</taxon>
    </lineage>
</organism>
<evidence type="ECO:0000256" key="6">
    <source>
        <dbReference type="ARBA" id="ARBA00022989"/>
    </source>
</evidence>
<dbReference type="RefSeq" id="WP_038065963.1">
    <property type="nucleotide sequence ID" value="NZ_JPSL02000037.1"/>
</dbReference>
<evidence type="ECO:0000313" key="10">
    <source>
        <dbReference type="Proteomes" id="UP000030364"/>
    </source>
</evidence>
<evidence type="ECO:0000256" key="1">
    <source>
        <dbReference type="ARBA" id="ARBA00004651"/>
    </source>
</evidence>
<evidence type="ECO:0000256" key="8">
    <source>
        <dbReference type="SAM" id="Phobius"/>
    </source>
</evidence>
<dbReference type="InterPro" id="IPR051629">
    <property type="entry name" value="Sulfite_efflux_TDT"/>
</dbReference>
<dbReference type="OrthoDB" id="958273at2"/>
<reference evidence="9 10" key="1">
    <citation type="journal article" date="2015" name="Genome Announc.">
        <title>Draft Genome Sequence of the Thermophile Thermus filiformis ATCC 43280, Producer of Carotenoid-(Di)glucoside-Branched Fatty Acid (Di)esters and Source of Hyperthermostable Enzymes of Biotechnological Interest.</title>
        <authorList>
            <person name="Mandelli F."/>
            <person name="Oliveira Ramires B."/>
            <person name="Couger M.B."/>
            <person name="Paixao D.A."/>
            <person name="Camilo C.M."/>
            <person name="Polikarpov I."/>
            <person name="Prade R."/>
            <person name="Riano-Pachon D.M."/>
            <person name="Squina F.M."/>
        </authorList>
    </citation>
    <scope>NUCLEOTIDE SEQUENCE [LARGE SCALE GENOMIC DNA]</scope>
    <source>
        <strain evidence="9 10">ATCC 43280</strain>
    </source>
</reference>
<dbReference type="STRING" id="276.THFILI_02685"/>
<dbReference type="GO" id="GO:0000319">
    <property type="term" value="F:sulfite transmembrane transporter activity"/>
    <property type="evidence" value="ECO:0007669"/>
    <property type="project" value="TreeGrafter"/>
</dbReference>
<feature type="transmembrane region" description="Helical" evidence="8">
    <location>
        <begin position="12"/>
        <end position="37"/>
    </location>
</feature>
<feature type="transmembrane region" description="Helical" evidence="8">
    <location>
        <begin position="307"/>
        <end position="331"/>
    </location>
</feature>
<feature type="transmembrane region" description="Helical" evidence="8">
    <location>
        <begin position="43"/>
        <end position="65"/>
    </location>
</feature>
<accession>A0A0A2X846</accession>
<dbReference type="AlphaFoldDB" id="A0A0A2X846"/>
<dbReference type="Gene3D" id="1.50.10.150">
    <property type="entry name" value="Voltage-dependent anion channel"/>
    <property type="match status" value="1"/>
</dbReference>
<evidence type="ECO:0000313" key="9">
    <source>
        <dbReference type="EMBL" id="KGQ21414.2"/>
    </source>
</evidence>
<keyword evidence="10" id="KW-1185">Reference proteome</keyword>
<evidence type="ECO:0000256" key="3">
    <source>
        <dbReference type="ARBA" id="ARBA00022448"/>
    </source>
</evidence>